<dbReference type="PANTHER" id="PTHR30135:SF3">
    <property type="entry name" value="GLUCONEOGENESIS FACTOR-RELATED"/>
    <property type="match status" value="1"/>
</dbReference>
<keyword evidence="1" id="KW-0963">Cytoplasm</keyword>
<proteinExistence type="predicted"/>
<dbReference type="SUPFAM" id="SSF142338">
    <property type="entry name" value="CofD-like"/>
    <property type="match status" value="1"/>
</dbReference>
<evidence type="ECO:0000256" key="1">
    <source>
        <dbReference type="ARBA" id="ARBA00022490"/>
    </source>
</evidence>
<dbReference type="EMBL" id="UINC01011785">
    <property type="protein sequence ID" value="SVA51784.1"/>
    <property type="molecule type" value="Genomic_DNA"/>
</dbReference>
<gene>
    <name evidence="2" type="ORF">METZ01_LOCUS104638</name>
</gene>
<protein>
    <recommendedName>
        <fullName evidence="3">Gluconeogenesis factor</fullName>
    </recommendedName>
</protein>
<dbReference type="PANTHER" id="PTHR30135">
    <property type="entry name" value="UNCHARACTERIZED PROTEIN YVCK-RELATED"/>
    <property type="match status" value="1"/>
</dbReference>
<dbReference type="Pfam" id="PF01933">
    <property type="entry name" value="CofD"/>
    <property type="match status" value="1"/>
</dbReference>
<name>A0A381WH20_9ZZZZ</name>
<accession>A0A381WH20</accession>
<evidence type="ECO:0008006" key="3">
    <source>
        <dbReference type="Google" id="ProtNLM"/>
    </source>
</evidence>
<dbReference type="Gene3D" id="3.40.50.10680">
    <property type="entry name" value="CofD-like domains"/>
    <property type="match status" value="1"/>
</dbReference>
<dbReference type="InterPro" id="IPR038136">
    <property type="entry name" value="CofD-like_dom_sf"/>
</dbReference>
<sequence length="231" mass="23679">MRRCFEALGDGSMLTAELGWRFSGGDLDGHAIGNLLIAGMVGAGDDLLGSLDEVGRLVGAVGRVLPATSQPVDLVADTGDWEVEGQVAVHRASGIVRLRLVPPDVSSPPEVGEAIAAADQVVLGPGSLYTSVLAATLAPDVVEALAGRGGPTVLVANLQPDVESPEALDDQLLVLEDHGIRPDMVLLDEAFDGEMPETCPVKRAPVSASGGRLHDPVLLGVALSTCTAANI</sequence>
<dbReference type="InterPro" id="IPR010119">
    <property type="entry name" value="Gluconeogen_factor"/>
</dbReference>
<dbReference type="AlphaFoldDB" id="A0A381WH20"/>
<organism evidence="2">
    <name type="scientific">marine metagenome</name>
    <dbReference type="NCBI Taxonomy" id="408172"/>
    <lineage>
        <taxon>unclassified sequences</taxon>
        <taxon>metagenomes</taxon>
        <taxon>ecological metagenomes</taxon>
    </lineage>
</organism>
<dbReference type="GO" id="GO:0043743">
    <property type="term" value="F:LPPG:FO 2-phospho-L-lactate transferase activity"/>
    <property type="evidence" value="ECO:0007669"/>
    <property type="project" value="InterPro"/>
</dbReference>
<reference evidence="2" key="1">
    <citation type="submission" date="2018-05" db="EMBL/GenBank/DDBJ databases">
        <authorList>
            <person name="Lanie J.A."/>
            <person name="Ng W.-L."/>
            <person name="Kazmierczak K.M."/>
            <person name="Andrzejewski T.M."/>
            <person name="Davidsen T.M."/>
            <person name="Wayne K.J."/>
            <person name="Tettelin H."/>
            <person name="Glass J.I."/>
            <person name="Rusch D."/>
            <person name="Podicherti R."/>
            <person name="Tsui H.-C.T."/>
            <person name="Winkler M.E."/>
        </authorList>
    </citation>
    <scope>NUCLEOTIDE SEQUENCE</scope>
</reference>
<dbReference type="InterPro" id="IPR002882">
    <property type="entry name" value="CofD"/>
</dbReference>
<evidence type="ECO:0000313" key="2">
    <source>
        <dbReference type="EMBL" id="SVA51784.1"/>
    </source>
</evidence>